<accession>W4K3A5</accession>
<proteinExistence type="predicted"/>
<dbReference type="Proteomes" id="UP000030671">
    <property type="component" value="Unassembled WGS sequence"/>
</dbReference>
<dbReference type="GeneID" id="20673461"/>
<dbReference type="AlphaFoldDB" id="W4K3A5"/>
<evidence type="ECO:0000313" key="3">
    <source>
        <dbReference type="Proteomes" id="UP000030671"/>
    </source>
</evidence>
<keyword evidence="3" id="KW-1185">Reference proteome</keyword>
<dbReference type="KEGG" id="hir:HETIRDRAFT_418272"/>
<evidence type="ECO:0000256" key="1">
    <source>
        <dbReference type="SAM" id="MobiDB-lite"/>
    </source>
</evidence>
<name>W4K3A5_HETIT</name>
<feature type="region of interest" description="Disordered" evidence="1">
    <location>
        <begin position="139"/>
        <end position="158"/>
    </location>
</feature>
<evidence type="ECO:0000313" key="2">
    <source>
        <dbReference type="EMBL" id="ETW80234.1"/>
    </source>
</evidence>
<dbReference type="HOGENOM" id="CLU_744065_0_0_1"/>
<protein>
    <submittedName>
        <fullName evidence="2">Uncharacterized protein</fullName>
    </submittedName>
</protein>
<dbReference type="InParanoid" id="W4K3A5"/>
<sequence length="372" mass="41589">MHKNTELFPMLFNHDIIQGDEELSIAITDLECKLGEGQGSLILERAVAEENMIPVILAAIDDDSFKMVSKLILDQFPSTVDRYSPLLLTSRWITYLFQSLSSLQLDAPADVSGGLEACLRDTLLGTPVLNALWETVQGSGSGKNFSPTKRRTRSNPGQTDEAKLVIDAKPFVRMDIKVPTTMEAVRALGEEILRKQKNILKSFMGIYRLPSLLPIAKKNYLNLSVASTTRPPTITPLPYSNRIIDLAPTTRASSSTSFPSQPLRAWLYFESAEGFGDLRIYLSDRGQADLRKRKRDDARSYEIVLNKLKDLSHGRFTNSNNKRLTLPGMGVPVFKARLPGDARILVRRLHHLANTSITPFLSMLKIQYKNSA</sequence>
<organism evidence="2 3">
    <name type="scientific">Heterobasidion irregulare (strain TC 32-1)</name>
    <dbReference type="NCBI Taxonomy" id="747525"/>
    <lineage>
        <taxon>Eukaryota</taxon>
        <taxon>Fungi</taxon>
        <taxon>Dikarya</taxon>
        <taxon>Basidiomycota</taxon>
        <taxon>Agaricomycotina</taxon>
        <taxon>Agaricomycetes</taxon>
        <taxon>Russulales</taxon>
        <taxon>Bondarzewiaceae</taxon>
        <taxon>Heterobasidion</taxon>
        <taxon>Heterobasidion annosum species complex</taxon>
    </lineage>
</organism>
<gene>
    <name evidence="2" type="ORF">HETIRDRAFT_418272</name>
</gene>
<dbReference type="EMBL" id="KI925459">
    <property type="protein sequence ID" value="ETW80234.1"/>
    <property type="molecule type" value="Genomic_DNA"/>
</dbReference>
<dbReference type="RefSeq" id="XP_009547010.1">
    <property type="nucleotide sequence ID" value="XM_009548715.1"/>
</dbReference>
<dbReference type="OrthoDB" id="3156807at2759"/>
<reference evidence="2 3" key="1">
    <citation type="journal article" date="2012" name="New Phytol.">
        <title>Insight into trade-off between wood decay and parasitism from the genome of a fungal forest pathogen.</title>
        <authorList>
            <person name="Olson A."/>
            <person name="Aerts A."/>
            <person name="Asiegbu F."/>
            <person name="Belbahri L."/>
            <person name="Bouzid O."/>
            <person name="Broberg A."/>
            <person name="Canback B."/>
            <person name="Coutinho P.M."/>
            <person name="Cullen D."/>
            <person name="Dalman K."/>
            <person name="Deflorio G."/>
            <person name="van Diepen L.T."/>
            <person name="Dunand C."/>
            <person name="Duplessis S."/>
            <person name="Durling M."/>
            <person name="Gonthier P."/>
            <person name="Grimwood J."/>
            <person name="Fossdal C.G."/>
            <person name="Hansson D."/>
            <person name="Henrissat B."/>
            <person name="Hietala A."/>
            <person name="Himmelstrand K."/>
            <person name="Hoffmeister D."/>
            <person name="Hogberg N."/>
            <person name="James T.Y."/>
            <person name="Karlsson M."/>
            <person name="Kohler A."/>
            <person name="Kues U."/>
            <person name="Lee Y.H."/>
            <person name="Lin Y.C."/>
            <person name="Lind M."/>
            <person name="Lindquist E."/>
            <person name="Lombard V."/>
            <person name="Lucas S."/>
            <person name="Lunden K."/>
            <person name="Morin E."/>
            <person name="Murat C."/>
            <person name="Park J."/>
            <person name="Raffaello T."/>
            <person name="Rouze P."/>
            <person name="Salamov A."/>
            <person name="Schmutz J."/>
            <person name="Solheim H."/>
            <person name="Stahlberg J."/>
            <person name="Velez H."/>
            <person name="de Vries R.P."/>
            <person name="Wiebenga A."/>
            <person name="Woodward S."/>
            <person name="Yakovlev I."/>
            <person name="Garbelotto M."/>
            <person name="Martin F."/>
            <person name="Grigoriev I.V."/>
            <person name="Stenlid J."/>
        </authorList>
    </citation>
    <scope>NUCLEOTIDE SEQUENCE [LARGE SCALE GENOMIC DNA]</scope>
    <source>
        <strain evidence="2 3">TC 32-1</strain>
    </source>
</reference>